<keyword evidence="2" id="KW-1185">Reference proteome</keyword>
<evidence type="ECO:0000313" key="1">
    <source>
        <dbReference type="EMBL" id="MFI2322389.1"/>
    </source>
</evidence>
<dbReference type="Gene3D" id="1.10.287.1060">
    <property type="entry name" value="ESAT-6-like"/>
    <property type="match status" value="1"/>
</dbReference>
<dbReference type="EMBL" id="JBIRXV010000003">
    <property type="protein sequence ID" value="MFI2322389.1"/>
    <property type="molecule type" value="Genomic_DNA"/>
</dbReference>
<dbReference type="InterPro" id="IPR036689">
    <property type="entry name" value="ESAT-6-like_sf"/>
</dbReference>
<dbReference type="Proteomes" id="UP001611450">
    <property type="component" value="Unassembled WGS sequence"/>
</dbReference>
<evidence type="ECO:0000313" key="2">
    <source>
        <dbReference type="Proteomes" id="UP001611450"/>
    </source>
</evidence>
<sequence length="105" mass="11309">MPDGNGYTGDPDEIKAVATKFATHADTFQNHTGLLEGFKAEYAVAVQGQTGNAIQEAFQGALDKGAKLHQTFREIVDTLADSSNKFSAQDLENAAAVKNKYNLNF</sequence>
<proteinExistence type="predicted"/>
<accession>A0ABW7WK53</accession>
<name>A0ABW7WK53_9NOCA</name>
<reference evidence="1 2" key="1">
    <citation type="submission" date="2024-10" db="EMBL/GenBank/DDBJ databases">
        <title>The Natural Products Discovery Center: Release of the First 8490 Sequenced Strains for Exploring Actinobacteria Biosynthetic Diversity.</title>
        <authorList>
            <person name="Kalkreuter E."/>
            <person name="Kautsar S.A."/>
            <person name="Yang D."/>
            <person name="Bader C.D."/>
            <person name="Teijaro C.N."/>
            <person name="Fluegel L."/>
            <person name="Davis C.M."/>
            <person name="Simpson J.R."/>
            <person name="Lauterbach L."/>
            <person name="Steele A.D."/>
            <person name="Gui C."/>
            <person name="Meng S."/>
            <person name="Li G."/>
            <person name="Viehrig K."/>
            <person name="Ye F."/>
            <person name="Su P."/>
            <person name="Kiefer A.F."/>
            <person name="Nichols A."/>
            <person name="Cepeda A.J."/>
            <person name="Yan W."/>
            <person name="Fan B."/>
            <person name="Jiang Y."/>
            <person name="Adhikari A."/>
            <person name="Zheng C.-J."/>
            <person name="Schuster L."/>
            <person name="Cowan T.M."/>
            <person name="Smanski M.J."/>
            <person name="Chevrette M.G."/>
            <person name="De Carvalho L.P.S."/>
            <person name="Shen B."/>
        </authorList>
    </citation>
    <scope>NUCLEOTIDE SEQUENCE [LARGE SCALE GENOMIC DNA]</scope>
    <source>
        <strain evidence="1 2">NPDC019626</strain>
    </source>
</reference>
<comment type="caution">
    <text evidence="1">The sequence shown here is derived from an EMBL/GenBank/DDBJ whole genome shotgun (WGS) entry which is preliminary data.</text>
</comment>
<gene>
    <name evidence="1" type="ORF">ACH47G_18030</name>
</gene>
<organism evidence="1 2">
    <name type="scientific">Nocardia beijingensis</name>
    <dbReference type="NCBI Taxonomy" id="95162"/>
    <lineage>
        <taxon>Bacteria</taxon>
        <taxon>Bacillati</taxon>
        <taxon>Actinomycetota</taxon>
        <taxon>Actinomycetes</taxon>
        <taxon>Mycobacteriales</taxon>
        <taxon>Nocardiaceae</taxon>
        <taxon>Nocardia</taxon>
    </lineage>
</organism>
<dbReference type="RefSeq" id="WP_396947161.1">
    <property type="nucleotide sequence ID" value="NZ_JBIRXV010000003.1"/>
</dbReference>
<dbReference type="SUPFAM" id="SSF140453">
    <property type="entry name" value="EsxAB dimer-like"/>
    <property type="match status" value="1"/>
</dbReference>
<protein>
    <submittedName>
        <fullName evidence="1">WXG100 family type VII secretion target</fullName>
    </submittedName>
</protein>